<dbReference type="InterPro" id="IPR013901">
    <property type="entry name" value="Anthrone_oxy"/>
</dbReference>
<keyword evidence="1" id="KW-1133">Transmembrane helix</keyword>
<keyword evidence="1" id="KW-0812">Transmembrane</keyword>
<keyword evidence="3" id="KW-1185">Reference proteome</keyword>
<proteinExistence type="predicted"/>
<protein>
    <recommendedName>
        <fullName evidence="4">DUF1772 domain-containing protein</fullName>
    </recommendedName>
</protein>
<dbReference type="RefSeq" id="WP_345281522.1">
    <property type="nucleotide sequence ID" value="NZ_BAABAJ010000006.1"/>
</dbReference>
<dbReference type="EMBL" id="BAABAJ010000006">
    <property type="protein sequence ID" value="GAA3913128.1"/>
    <property type="molecule type" value="Genomic_DNA"/>
</dbReference>
<evidence type="ECO:0000313" key="2">
    <source>
        <dbReference type="EMBL" id="GAA3913128.1"/>
    </source>
</evidence>
<sequence>MPSLLLALAVGCAGLYAGFMLIFATGIMPALARLTDAEFVTVMRRINAYVPRPLFLAVFLGTVAFPLAAFLVPAEGRTGTQKWLLLAGLVCAALNHAVTIGGNIPLNTALAASEAMGGEPAAVRAGFERRWNAFHRVRTGLITLGFGFLTAAAVL</sequence>
<feature type="transmembrane region" description="Helical" evidence="1">
    <location>
        <begin position="53"/>
        <end position="72"/>
    </location>
</feature>
<feature type="transmembrane region" description="Helical" evidence="1">
    <location>
        <begin position="84"/>
        <end position="106"/>
    </location>
</feature>
<feature type="transmembrane region" description="Helical" evidence="1">
    <location>
        <begin position="137"/>
        <end position="154"/>
    </location>
</feature>
<dbReference type="Pfam" id="PF08592">
    <property type="entry name" value="Anthrone_oxy"/>
    <property type="match status" value="1"/>
</dbReference>
<reference evidence="3" key="1">
    <citation type="journal article" date="2019" name="Int. J. Syst. Evol. Microbiol.">
        <title>The Global Catalogue of Microorganisms (GCM) 10K type strain sequencing project: providing services to taxonomists for standard genome sequencing and annotation.</title>
        <authorList>
            <consortium name="The Broad Institute Genomics Platform"/>
            <consortium name="The Broad Institute Genome Sequencing Center for Infectious Disease"/>
            <person name="Wu L."/>
            <person name="Ma J."/>
        </authorList>
    </citation>
    <scope>NUCLEOTIDE SEQUENCE [LARGE SCALE GENOMIC DNA]</scope>
    <source>
        <strain evidence="3">JCM 16956</strain>
    </source>
</reference>
<evidence type="ECO:0008006" key="4">
    <source>
        <dbReference type="Google" id="ProtNLM"/>
    </source>
</evidence>
<accession>A0ABP7M5Z2</accession>
<dbReference type="Proteomes" id="UP001501000">
    <property type="component" value="Unassembled WGS sequence"/>
</dbReference>
<comment type="caution">
    <text evidence="2">The sequence shown here is derived from an EMBL/GenBank/DDBJ whole genome shotgun (WGS) entry which is preliminary data.</text>
</comment>
<name>A0ABP7M5Z2_9ACTN</name>
<keyword evidence="1" id="KW-0472">Membrane</keyword>
<gene>
    <name evidence="2" type="ORF">GCM10022244_23850</name>
</gene>
<evidence type="ECO:0000256" key="1">
    <source>
        <dbReference type="SAM" id="Phobius"/>
    </source>
</evidence>
<evidence type="ECO:0000313" key="3">
    <source>
        <dbReference type="Proteomes" id="UP001501000"/>
    </source>
</evidence>
<organism evidence="2 3">
    <name type="scientific">Streptomyces gulbargensis</name>
    <dbReference type="NCBI Taxonomy" id="364901"/>
    <lineage>
        <taxon>Bacteria</taxon>
        <taxon>Bacillati</taxon>
        <taxon>Actinomycetota</taxon>
        <taxon>Actinomycetes</taxon>
        <taxon>Kitasatosporales</taxon>
        <taxon>Streptomycetaceae</taxon>
        <taxon>Streptomyces</taxon>
    </lineage>
</organism>